<accession>A0ACC0D9Z0</accession>
<reference evidence="1 2" key="1">
    <citation type="journal article" date="2022" name="New Phytol.">
        <title>Ecological generalism drives hyperdiversity of secondary metabolite gene clusters in xylarialean endophytes.</title>
        <authorList>
            <person name="Franco M.E.E."/>
            <person name="Wisecaver J.H."/>
            <person name="Arnold A.E."/>
            <person name="Ju Y.M."/>
            <person name="Slot J.C."/>
            <person name="Ahrendt S."/>
            <person name="Moore L.P."/>
            <person name="Eastman K.E."/>
            <person name="Scott K."/>
            <person name="Konkel Z."/>
            <person name="Mondo S.J."/>
            <person name="Kuo A."/>
            <person name="Hayes R.D."/>
            <person name="Haridas S."/>
            <person name="Andreopoulos B."/>
            <person name="Riley R."/>
            <person name="LaButti K."/>
            <person name="Pangilinan J."/>
            <person name="Lipzen A."/>
            <person name="Amirebrahimi M."/>
            <person name="Yan J."/>
            <person name="Adam C."/>
            <person name="Keymanesh K."/>
            <person name="Ng V."/>
            <person name="Louie K."/>
            <person name="Northen T."/>
            <person name="Drula E."/>
            <person name="Henrissat B."/>
            <person name="Hsieh H.M."/>
            <person name="Youens-Clark K."/>
            <person name="Lutzoni F."/>
            <person name="Miadlikowska J."/>
            <person name="Eastwood D.C."/>
            <person name="Hamelin R.C."/>
            <person name="Grigoriev I.V."/>
            <person name="U'Ren J.M."/>
        </authorList>
    </citation>
    <scope>NUCLEOTIDE SEQUENCE [LARGE SCALE GENOMIC DNA]</scope>
    <source>
        <strain evidence="1 2">ER1909</strain>
    </source>
</reference>
<dbReference type="Proteomes" id="UP001497680">
    <property type="component" value="Unassembled WGS sequence"/>
</dbReference>
<sequence>MFGMNFDIFGQGNSPSWWYIILAAPLTLLTHLGFMLGSTLGLPAWRRRIAGSLSLSKEAF</sequence>
<comment type="caution">
    <text evidence="1">The sequence shown here is derived from an EMBL/GenBank/DDBJ whole genome shotgun (WGS) entry which is preliminary data.</text>
</comment>
<gene>
    <name evidence="1" type="ORF">F4821DRAFT_231253</name>
</gene>
<name>A0ACC0D9Z0_9PEZI</name>
<dbReference type="EMBL" id="MU394295">
    <property type="protein sequence ID" value="KAI6089529.1"/>
    <property type="molecule type" value="Genomic_DNA"/>
</dbReference>
<evidence type="ECO:0000313" key="2">
    <source>
        <dbReference type="Proteomes" id="UP001497680"/>
    </source>
</evidence>
<proteinExistence type="predicted"/>
<keyword evidence="2" id="KW-1185">Reference proteome</keyword>
<organism evidence="1 2">
    <name type="scientific">Hypoxylon rubiginosum</name>
    <dbReference type="NCBI Taxonomy" id="110542"/>
    <lineage>
        <taxon>Eukaryota</taxon>
        <taxon>Fungi</taxon>
        <taxon>Dikarya</taxon>
        <taxon>Ascomycota</taxon>
        <taxon>Pezizomycotina</taxon>
        <taxon>Sordariomycetes</taxon>
        <taxon>Xylariomycetidae</taxon>
        <taxon>Xylariales</taxon>
        <taxon>Hypoxylaceae</taxon>
        <taxon>Hypoxylon</taxon>
    </lineage>
</organism>
<protein>
    <submittedName>
        <fullName evidence="1">Uncharacterized protein</fullName>
    </submittedName>
</protein>
<evidence type="ECO:0000313" key="1">
    <source>
        <dbReference type="EMBL" id="KAI6089529.1"/>
    </source>
</evidence>